<dbReference type="Gene3D" id="3.30.1370.120">
    <property type="match status" value="2"/>
</dbReference>
<protein>
    <submittedName>
        <fullName evidence="15">Type II secretion system protein D (GspD)</fullName>
    </submittedName>
</protein>
<dbReference type="PRINTS" id="PR00811">
    <property type="entry name" value="BCTERIALGSPD"/>
</dbReference>
<keyword evidence="7" id="KW-0653">Protein transport</keyword>
<evidence type="ECO:0000313" key="15">
    <source>
        <dbReference type="EMBL" id="SDL67787.1"/>
    </source>
</evidence>
<evidence type="ECO:0000256" key="11">
    <source>
        <dbReference type="SAM" id="MobiDB-lite"/>
    </source>
</evidence>
<dbReference type="InterPro" id="IPR013356">
    <property type="entry name" value="T2SS_GspD"/>
</dbReference>
<evidence type="ECO:0000256" key="8">
    <source>
        <dbReference type="ARBA" id="ARBA00023136"/>
    </source>
</evidence>
<keyword evidence="3 10" id="KW-0813">Transport</keyword>
<dbReference type="PROSITE" id="PS51257">
    <property type="entry name" value="PROKAR_LIPOPROTEIN"/>
    <property type="match status" value="1"/>
</dbReference>
<evidence type="ECO:0000256" key="7">
    <source>
        <dbReference type="ARBA" id="ARBA00022927"/>
    </source>
</evidence>
<dbReference type="GO" id="GO:0015627">
    <property type="term" value="C:type II protein secretion system complex"/>
    <property type="evidence" value="ECO:0007669"/>
    <property type="project" value="InterPro"/>
</dbReference>
<name>A0A1G9M1J2_9PROT</name>
<dbReference type="GO" id="GO:0009279">
    <property type="term" value="C:cell outer membrane"/>
    <property type="evidence" value="ECO:0007669"/>
    <property type="project" value="UniProtKB-SubCell"/>
</dbReference>
<dbReference type="Pfam" id="PF03958">
    <property type="entry name" value="Secretin_N"/>
    <property type="match status" value="1"/>
</dbReference>
<comment type="subcellular location">
    <subcellularLocation>
        <location evidence="1 10">Cell outer membrane</location>
    </subcellularLocation>
</comment>
<keyword evidence="16" id="KW-1185">Reference proteome</keyword>
<evidence type="ECO:0000256" key="9">
    <source>
        <dbReference type="ARBA" id="ARBA00023237"/>
    </source>
</evidence>
<dbReference type="InterPro" id="IPR049371">
    <property type="entry name" value="GspD-like_N0"/>
</dbReference>
<gene>
    <name evidence="15" type="ORF">SAMN04488568_101281</name>
</gene>
<accession>A0A1G9M1J2</accession>
<feature type="domain" description="NolW-like" evidence="13">
    <location>
        <begin position="197"/>
        <end position="254"/>
    </location>
</feature>
<dbReference type="GO" id="GO:0015628">
    <property type="term" value="P:protein secretion by the type II secretion system"/>
    <property type="evidence" value="ECO:0007669"/>
    <property type="project" value="InterPro"/>
</dbReference>
<evidence type="ECO:0000259" key="12">
    <source>
        <dbReference type="Pfam" id="PF00263"/>
    </source>
</evidence>
<dbReference type="Proteomes" id="UP000199759">
    <property type="component" value="Unassembled WGS sequence"/>
</dbReference>
<dbReference type="NCBIfam" id="TIGR02517">
    <property type="entry name" value="type_II_gspD"/>
    <property type="match status" value="1"/>
</dbReference>
<feature type="domain" description="Type II/III secretion system secretin-like" evidence="12">
    <location>
        <begin position="495"/>
        <end position="660"/>
    </location>
</feature>
<dbReference type="PANTHER" id="PTHR30332">
    <property type="entry name" value="PROBABLE GENERAL SECRETION PATHWAY PROTEIN D"/>
    <property type="match status" value="1"/>
</dbReference>
<proteinExistence type="inferred from homology"/>
<evidence type="ECO:0000313" key="16">
    <source>
        <dbReference type="Proteomes" id="UP000199759"/>
    </source>
</evidence>
<keyword evidence="4" id="KW-1134">Transmembrane beta strand</keyword>
<keyword evidence="8" id="KW-0472">Membrane</keyword>
<dbReference type="Pfam" id="PF21305">
    <property type="entry name" value="type_II_gspD_N0"/>
    <property type="match status" value="1"/>
</dbReference>
<evidence type="ECO:0000259" key="14">
    <source>
        <dbReference type="Pfam" id="PF21305"/>
    </source>
</evidence>
<evidence type="ECO:0000256" key="5">
    <source>
        <dbReference type="ARBA" id="ARBA00022692"/>
    </source>
</evidence>
<dbReference type="InterPro" id="IPR050810">
    <property type="entry name" value="Bact_Secretion_Sys_Channel"/>
</dbReference>
<evidence type="ECO:0000256" key="2">
    <source>
        <dbReference type="ARBA" id="ARBA00006980"/>
    </source>
</evidence>
<feature type="region of interest" description="Disordered" evidence="11">
    <location>
        <begin position="362"/>
        <end position="388"/>
    </location>
</feature>
<dbReference type="InterPro" id="IPR038591">
    <property type="entry name" value="NolW-like_sf"/>
</dbReference>
<feature type="domain" description="GspD-like N0" evidence="14">
    <location>
        <begin position="105"/>
        <end position="172"/>
    </location>
</feature>
<evidence type="ECO:0000256" key="6">
    <source>
        <dbReference type="ARBA" id="ARBA00022729"/>
    </source>
</evidence>
<dbReference type="Pfam" id="PF00263">
    <property type="entry name" value="Secretin"/>
    <property type="match status" value="1"/>
</dbReference>
<organism evidence="15 16">
    <name type="scientific">Maricaulis salignorans</name>
    <dbReference type="NCBI Taxonomy" id="144026"/>
    <lineage>
        <taxon>Bacteria</taxon>
        <taxon>Pseudomonadati</taxon>
        <taxon>Pseudomonadota</taxon>
        <taxon>Alphaproteobacteria</taxon>
        <taxon>Maricaulales</taxon>
        <taxon>Maricaulaceae</taxon>
        <taxon>Maricaulis</taxon>
    </lineage>
</organism>
<keyword evidence="5" id="KW-0812">Transmembrane</keyword>
<comment type="similarity">
    <text evidence="2">Belongs to the bacterial secretin family. GSP D subfamily.</text>
</comment>
<evidence type="ECO:0000256" key="1">
    <source>
        <dbReference type="ARBA" id="ARBA00004442"/>
    </source>
</evidence>
<feature type="region of interest" description="Disordered" evidence="11">
    <location>
        <begin position="47"/>
        <end position="76"/>
    </location>
</feature>
<evidence type="ECO:0000256" key="10">
    <source>
        <dbReference type="RuleBase" id="RU004004"/>
    </source>
</evidence>
<reference evidence="15 16" key="1">
    <citation type="submission" date="2016-10" db="EMBL/GenBank/DDBJ databases">
        <authorList>
            <person name="de Groot N.N."/>
        </authorList>
    </citation>
    <scope>NUCLEOTIDE SEQUENCE [LARGE SCALE GENOMIC DNA]</scope>
    <source>
        <strain evidence="15 16">DSM 16077</strain>
    </source>
</reference>
<keyword evidence="6" id="KW-0732">Signal</keyword>
<dbReference type="PANTHER" id="PTHR30332:SF25">
    <property type="entry name" value="SECRETIN XPSD"/>
    <property type="match status" value="1"/>
</dbReference>
<evidence type="ECO:0000256" key="4">
    <source>
        <dbReference type="ARBA" id="ARBA00022452"/>
    </source>
</evidence>
<evidence type="ECO:0000259" key="13">
    <source>
        <dbReference type="Pfam" id="PF03958"/>
    </source>
</evidence>
<sequence length="689" mass="73346">MILRCWRGGIAILSVLALQGCSLVMPDARGIHAGQYPAAPVQAAQSAREIAVPGPSATPEADTVQSESDPDDRGGERLVYFDQQRGTPATNVSGDRSLDNRTLRLNFVDAPVADAVRTIISDALGRPVLVAAGVEGRITLTSPEPTSARVALAALETVLSESGFALIEREAGFLLTREGEAQASLSEYSTSLGYGGRVVPVTHTNPSSILALIDPFLSERVDVIPHDAEGVLVIAGPAGEVESAVDAIQTFDRPFLTNRIFGMYELQYVNAETAKSEVDSVLAGLGGGTGATTTIALPRLNLLFVVTRDRAQFEQIGAWITRFDRPSGGDERRLRYYVVRNTPAATLASQITAAFAGGETGGAASFGPQHSGDDNAASGSAGDTSRGPEGRLAIIPDLLNNALIIRATDQEYREILELVQRMDVMPPQVLIEATIAEVRLVDGLSFGVRWYFENQTGSGVSTTSFTDDVNGTTNPVFPGFNYAFAGTDLRATLNALNSITDVTVLSAPSIMVQNNQTAHLQVGDEVPIVTQTASSVSESNAPLVSSIELRQTGVILEVTPRINASGMVVLDVMQEVSSVRPTTTSGIDSPTIQKLEFTSTVAVRSDNTVALGGLIREAHSDNEAAIPLLGRIPGLGNVFKNRDISSERSELVIFLTPRIITTDEDAANVLLHVRRELEALEARRSDLFE</sequence>
<dbReference type="InterPro" id="IPR005644">
    <property type="entry name" value="NolW-like"/>
</dbReference>
<dbReference type="InterPro" id="IPR004846">
    <property type="entry name" value="T2SS/T3SS_dom"/>
</dbReference>
<evidence type="ECO:0000256" key="3">
    <source>
        <dbReference type="ARBA" id="ARBA00022448"/>
    </source>
</evidence>
<dbReference type="AlphaFoldDB" id="A0A1G9M1J2"/>
<dbReference type="STRING" id="144026.SAMN04488568_101281"/>
<dbReference type="EMBL" id="FNHG01000001">
    <property type="protein sequence ID" value="SDL67787.1"/>
    <property type="molecule type" value="Genomic_DNA"/>
</dbReference>
<keyword evidence="9" id="KW-0998">Cell outer membrane</keyword>
<dbReference type="InterPro" id="IPR001775">
    <property type="entry name" value="GspD/PilQ"/>
</dbReference>